<dbReference type="RefSeq" id="WP_408126458.1">
    <property type="nucleotide sequence ID" value="NZ_JBFNFH010000006.1"/>
</dbReference>
<dbReference type="EMBL" id="JBFNFH010000006">
    <property type="protein sequence ID" value="MFM1524758.1"/>
    <property type="molecule type" value="Genomic_DNA"/>
</dbReference>
<reference evidence="1 2" key="1">
    <citation type="journal article" date="2024" name="Front. Microbiol.">
        <title>Pangenomic and biochemical analyses of Helcococcus ovis reveal widespread tetracycline resistance and a novel bacterial species, Helcococcus bovis.</title>
        <authorList>
            <person name="Cunha F."/>
            <person name="Zhai Y."/>
            <person name="Casaro S."/>
            <person name="Jones K.L."/>
            <person name="Hernandez M."/>
            <person name="Bisinotto R.S."/>
            <person name="Kariyawasam S."/>
            <person name="Brown M.B."/>
            <person name="Phillips A."/>
            <person name="Jeong K.C."/>
            <person name="Galvao K.N."/>
        </authorList>
    </citation>
    <scope>NUCLEOTIDE SEQUENCE [LARGE SCALE GENOMIC DNA]</scope>
    <source>
        <strain evidence="1 2">KG197</strain>
    </source>
</reference>
<comment type="caution">
    <text evidence="1">The sequence shown here is derived from an EMBL/GenBank/DDBJ whole genome shotgun (WGS) entry which is preliminary data.</text>
</comment>
<accession>A0ABW9F6I2</accession>
<gene>
    <name evidence="1" type="ORF">ABGF40_03640</name>
</gene>
<proteinExistence type="predicted"/>
<keyword evidence="2" id="KW-1185">Reference proteome</keyword>
<name>A0ABW9F6I2_9FIRM</name>
<organism evidence="1 2">
    <name type="scientific">Helcococcus bovis</name>
    <dbReference type="NCBI Taxonomy" id="3153252"/>
    <lineage>
        <taxon>Bacteria</taxon>
        <taxon>Bacillati</taxon>
        <taxon>Bacillota</taxon>
        <taxon>Tissierellia</taxon>
        <taxon>Tissierellales</taxon>
        <taxon>Peptoniphilaceae</taxon>
        <taxon>Helcococcus</taxon>
    </lineage>
</organism>
<protein>
    <submittedName>
        <fullName evidence="1">Uncharacterized protein</fullName>
    </submittedName>
</protein>
<dbReference type="Proteomes" id="UP001629536">
    <property type="component" value="Unassembled WGS sequence"/>
</dbReference>
<evidence type="ECO:0000313" key="1">
    <source>
        <dbReference type="EMBL" id="MFM1524758.1"/>
    </source>
</evidence>
<evidence type="ECO:0000313" key="2">
    <source>
        <dbReference type="Proteomes" id="UP001629536"/>
    </source>
</evidence>
<sequence>MKRFFLVYKKRLMMGKSSDSSYDLVDEAYEYINEDWIEISPNQINDRLMGYDPTEDSFYSIGNLDIMDEIEEITEKEAKELMK</sequence>